<name>A0ABT1L823_9HYPH</name>
<feature type="chain" id="PRO_5045878064" evidence="1">
    <location>
        <begin position="30"/>
        <end position="313"/>
    </location>
</feature>
<feature type="signal peptide" evidence="1">
    <location>
        <begin position="1"/>
        <end position="29"/>
    </location>
</feature>
<dbReference type="Proteomes" id="UP001205890">
    <property type="component" value="Unassembled WGS sequence"/>
</dbReference>
<evidence type="ECO:0000313" key="3">
    <source>
        <dbReference type="EMBL" id="MCP8937153.1"/>
    </source>
</evidence>
<dbReference type="Gene3D" id="3.40.190.10">
    <property type="entry name" value="Periplasmic binding protein-like II"/>
    <property type="match status" value="1"/>
</dbReference>
<sequence>MPFPSRRSLLRTSGFAAALVVASWSAGHAQTAPVVVSSKLDTEATLLGNVIRSVLEANGIKTQDRLTLGGTPVVRKAIIGGEIDIYPEYTGNAAFFFNRESDLFWKNFRTGYELARKLDYDANKIVWLAPAPANNTWAIAVRKDVADQAKLHTMSDFAKWVSGGGPVKLAGSAEFVNSPAALPSFQKTYGFTMKSDQLIVLSGGDTASTIKAAADKTNGTNAAMVYGTDGGIAASGLVVMEDDKGDQPVYAPAPIIREAVLKAHPAIADLLKPVFESFTRETLQQLNARVQVGGEPAKAVAEDYLRSKGFLKR</sequence>
<protein>
    <submittedName>
        <fullName evidence="3">ABC transporter substrate-binding protein</fullName>
    </submittedName>
</protein>
<gene>
    <name evidence="3" type="ORF">NK718_01355</name>
</gene>
<feature type="domain" description="ABC-type glycine betaine transport system substrate-binding" evidence="2">
    <location>
        <begin position="33"/>
        <end position="306"/>
    </location>
</feature>
<accession>A0ABT1L823</accession>
<evidence type="ECO:0000259" key="2">
    <source>
        <dbReference type="Pfam" id="PF04069"/>
    </source>
</evidence>
<evidence type="ECO:0000256" key="1">
    <source>
        <dbReference type="SAM" id="SignalP"/>
    </source>
</evidence>
<dbReference type="Gene3D" id="3.40.190.120">
    <property type="entry name" value="Osmoprotection protein (prox), domain 2"/>
    <property type="match status" value="1"/>
</dbReference>
<comment type="caution">
    <text evidence="3">The sequence shown here is derived from an EMBL/GenBank/DDBJ whole genome shotgun (WGS) entry which is preliminary data.</text>
</comment>
<dbReference type="PROSITE" id="PS51318">
    <property type="entry name" value="TAT"/>
    <property type="match status" value="1"/>
</dbReference>
<keyword evidence="4" id="KW-1185">Reference proteome</keyword>
<proteinExistence type="predicted"/>
<evidence type="ECO:0000313" key="4">
    <source>
        <dbReference type="Proteomes" id="UP001205890"/>
    </source>
</evidence>
<organism evidence="3 4">
    <name type="scientific">Alsobacter ponti</name>
    <dbReference type="NCBI Taxonomy" id="2962936"/>
    <lineage>
        <taxon>Bacteria</taxon>
        <taxon>Pseudomonadati</taxon>
        <taxon>Pseudomonadota</taxon>
        <taxon>Alphaproteobacteria</taxon>
        <taxon>Hyphomicrobiales</taxon>
        <taxon>Alsobacteraceae</taxon>
        <taxon>Alsobacter</taxon>
    </lineage>
</organism>
<dbReference type="EMBL" id="JANCLU010000001">
    <property type="protein sequence ID" value="MCP8937153.1"/>
    <property type="molecule type" value="Genomic_DNA"/>
</dbReference>
<reference evidence="3 4" key="1">
    <citation type="submission" date="2022-07" db="EMBL/GenBank/DDBJ databases">
        <authorList>
            <person name="Li W.-J."/>
            <person name="Deng Q.-Q."/>
        </authorList>
    </citation>
    <scope>NUCLEOTIDE SEQUENCE [LARGE SCALE GENOMIC DNA]</scope>
    <source>
        <strain evidence="3 4">SYSU M60028</strain>
    </source>
</reference>
<dbReference type="Pfam" id="PF04069">
    <property type="entry name" value="OpuAC"/>
    <property type="match status" value="1"/>
</dbReference>
<dbReference type="InterPro" id="IPR006311">
    <property type="entry name" value="TAT_signal"/>
</dbReference>
<keyword evidence="1" id="KW-0732">Signal</keyword>
<dbReference type="CDD" id="cd13616">
    <property type="entry name" value="PBP2_OsmF"/>
    <property type="match status" value="1"/>
</dbReference>
<dbReference type="SUPFAM" id="SSF53850">
    <property type="entry name" value="Periplasmic binding protein-like II"/>
    <property type="match status" value="1"/>
</dbReference>
<dbReference type="RefSeq" id="WP_254737815.1">
    <property type="nucleotide sequence ID" value="NZ_JANCLU010000001.1"/>
</dbReference>
<dbReference type="InterPro" id="IPR007210">
    <property type="entry name" value="ABC_Gly_betaine_transp_sub-bd"/>
</dbReference>